<dbReference type="InParanoid" id="M4B7H7"/>
<evidence type="ECO:0000313" key="1">
    <source>
        <dbReference type="EnsemblProtists" id="HpaP802229"/>
    </source>
</evidence>
<reference evidence="2" key="1">
    <citation type="journal article" date="2010" name="Science">
        <title>Signatures of adaptation to obligate biotrophy in the Hyaloperonospora arabidopsidis genome.</title>
        <authorList>
            <person name="Baxter L."/>
            <person name="Tripathy S."/>
            <person name="Ishaque N."/>
            <person name="Boot N."/>
            <person name="Cabral A."/>
            <person name="Kemen E."/>
            <person name="Thines M."/>
            <person name="Ah-Fong A."/>
            <person name="Anderson R."/>
            <person name="Badejoko W."/>
            <person name="Bittner-Eddy P."/>
            <person name="Boore J.L."/>
            <person name="Chibucos M.C."/>
            <person name="Coates M."/>
            <person name="Dehal P."/>
            <person name="Delehaunty K."/>
            <person name="Dong S."/>
            <person name="Downton P."/>
            <person name="Dumas B."/>
            <person name="Fabro G."/>
            <person name="Fronick C."/>
            <person name="Fuerstenberg S.I."/>
            <person name="Fulton L."/>
            <person name="Gaulin E."/>
            <person name="Govers F."/>
            <person name="Hughes L."/>
            <person name="Humphray S."/>
            <person name="Jiang R.H."/>
            <person name="Judelson H."/>
            <person name="Kamoun S."/>
            <person name="Kyung K."/>
            <person name="Meijer H."/>
            <person name="Minx P."/>
            <person name="Morris P."/>
            <person name="Nelson J."/>
            <person name="Phuntumart V."/>
            <person name="Qutob D."/>
            <person name="Rehmany A."/>
            <person name="Rougon-Cardoso A."/>
            <person name="Ryden P."/>
            <person name="Torto-Alalibo T."/>
            <person name="Studholme D."/>
            <person name="Wang Y."/>
            <person name="Win J."/>
            <person name="Wood J."/>
            <person name="Clifton S.W."/>
            <person name="Rogers J."/>
            <person name="Van den Ackerveken G."/>
            <person name="Jones J.D."/>
            <person name="McDowell J.M."/>
            <person name="Beynon J."/>
            <person name="Tyler B.M."/>
        </authorList>
    </citation>
    <scope>NUCLEOTIDE SEQUENCE [LARGE SCALE GENOMIC DNA]</scope>
    <source>
        <strain evidence="2">Emoy2</strain>
    </source>
</reference>
<dbReference type="Proteomes" id="UP000011713">
    <property type="component" value="Unassembled WGS sequence"/>
</dbReference>
<dbReference type="EMBL" id="JH597778">
    <property type="status" value="NOT_ANNOTATED_CDS"/>
    <property type="molecule type" value="Genomic_DNA"/>
</dbReference>
<sequence>MSDRPANVVVCRQQSHRSIAASILQARTSQGDFTSQSYKKKKHHTKIKIIRWSKITRTSTKVYVHTYIRTYGRTSCVNECVSQTPIPRSLSLYCRRLPSGDTLENRVTTTDDGAAASIALSGLLCHGLISGSSPSTCHQRLDHHLRLVPAESPHAFHGQ</sequence>
<protein>
    <submittedName>
        <fullName evidence="1">Uncharacterized protein</fullName>
    </submittedName>
</protein>
<reference evidence="1" key="2">
    <citation type="submission" date="2015-06" db="UniProtKB">
        <authorList>
            <consortium name="EnsemblProtists"/>
        </authorList>
    </citation>
    <scope>IDENTIFICATION</scope>
    <source>
        <strain evidence="1">Emoy2</strain>
    </source>
</reference>
<dbReference type="AlphaFoldDB" id="M4B7H7"/>
<dbReference type="HOGENOM" id="CLU_1664054_0_0_1"/>
<dbReference type="EnsemblProtists" id="HpaT802229">
    <property type="protein sequence ID" value="HpaP802229"/>
    <property type="gene ID" value="HpaG802229"/>
</dbReference>
<accession>M4B7H7</accession>
<organism evidence="1 2">
    <name type="scientific">Hyaloperonospora arabidopsidis (strain Emoy2)</name>
    <name type="common">Downy mildew agent</name>
    <name type="synonym">Peronospora arabidopsidis</name>
    <dbReference type="NCBI Taxonomy" id="559515"/>
    <lineage>
        <taxon>Eukaryota</taxon>
        <taxon>Sar</taxon>
        <taxon>Stramenopiles</taxon>
        <taxon>Oomycota</taxon>
        <taxon>Peronosporomycetes</taxon>
        <taxon>Peronosporales</taxon>
        <taxon>Peronosporaceae</taxon>
        <taxon>Hyaloperonospora</taxon>
    </lineage>
</organism>
<name>M4B7H7_HYAAE</name>
<evidence type="ECO:0000313" key="2">
    <source>
        <dbReference type="Proteomes" id="UP000011713"/>
    </source>
</evidence>
<proteinExistence type="predicted"/>
<keyword evidence="2" id="KW-1185">Reference proteome</keyword>
<dbReference type="VEuPathDB" id="FungiDB:HpaG802229"/>